<dbReference type="FunFam" id="1.10.1220.70:FF:000001">
    <property type="entry name" value="Olfactory receptor"/>
    <property type="match status" value="1"/>
</dbReference>
<evidence type="ECO:0000256" key="9">
    <source>
        <dbReference type="ARBA" id="ARBA00023040"/>
    </source>
</evidence>
<feature type="transmembrane region" description="Helical" evidence="14">
    <location>
        <begin position="96"/>
        <end position="118"/>
    </location>
</feature>
<evidence type="ECO:0000256" key="10">
    <source>
        <dbReference type="ARBA" id="ARBA00023136"/>
    </source>
</evidence>
<evidence type="ECO:0000256" key="8">
    <source>
        <dbReference type="ARBA" id="ARBA00022989"/>
    </source>
</evidence>
<dbReference type="PROSITE" id="PS50262">
    <property type="entry name" value="G_PROTEIN_RECEP_F1_2"/>
    <property type="match status" value="1"/>
</dbReference>
<accession>A0AAX6QJL2</accession>
<evidence type="ECO:0000256" key="4">
    <source>
        <dbReference type="ARBA" id="ARBA00022475"/>
    </source>
</evidence>
<proteinExistence type="inferred from homology"/>
<keyword evidence="7 14" id="KW-0552">Olfaction</keyword>
<evidence type="ECO:0000256" key="2">
    <source>
        <dbReference type="ARBA" id="ARBA00004651"/>
    </source>
</evidence>
<evidence type="ECO:0000313" key="16">
    <source>
        <dbReference type="Proteomes" id="UP000694906"/>
    </source>
</evidence>
<dbReference type="CDD" id="cd15227">
    <property type="entry name" value="7tmA_OR14-like"/>
    <property type="match status" value="1"/>
</dbReference>
<keyword evidence="11 13" id="KW-0675">Receptor</keyword>
<dbReference type="FunFam" id="1.20.1070.10:FF:000037">
    <property type="entry name" value="Olfactory receptor"/>
    <property type="match status" value="1"/>
</dbReference>
<keyword evidence="8 14" id="KW-1133">Transmembrane helix</keyword>
<evidence type="ECO:0000256" key="3">
    <source>
        <dbReference type="ARBA" id="ARBA00010663"/>
    </source>
</evidence>
<dbReference type="Pfam" id="PF13853">
    <property type="entry name" value="7tm_4"/>
    <property type="match status" value="1"/>
</dbReference>
<protein>
    <recommendedName>
        <fullName evidence="14">Olfactory receptor</fullName>
    </recommendedName>
</protein>
<dbReference type="InterPro" id="IPR000276">
    <property type="entry name" value="GPCR_Rhodpsn"/>
</dbReference>
<sequence length="349" mass="37991">MVNATFVTSFLLLGFSEDPELQTLCGIFFLLMYLVALMSNLLIVTVLTLDPQLQAPMYFFLKNLSLLDVSLVSVPIPKFILNSLTHNSSISIPGCAFQLLLMTSFSASETFILTAMSYDRYVAICCPLHYEAIVNGDACMLMAGVSWAMGGLFGGMYTAGTFSGHFCGSSVIPEFFCNVPSLLKISCSDTLLSVYPSMGIGLCLGLSCCVCIGFSYVHILSTVLRIPSRKSQSKAFSTCLPHLVVFTVFMLSALMVYLRPPSDSPPVIARLPPVIYAVLPPILNPVIYTLRNGDMKRGLQKLLPALCSSGAIHLTLTCACSGHRTSRVAQRLFISHFGEACHAPIYVWL</sequence>
<evidence type="ECO:0000256" key="11">
    <source>
        <dbReference type="ARBA" id="ARBA00023170"/>
    </source>
</evidence>
<dbReference type="GO" id="GO:0005886">
    <property type="term" value="C:plasma membrane"/>
    <property type="evidence" value="ECO:0007669"/>
    <property type="project" value="UniProtKB-SubCell"/>
</dbReference>
<dbReference type="AlphaFoldDB" id="A0AAX6QJL2"/>
<keyword evidence="10 14" id="KW-0472">Membrane</keyword>
<dbReference type="PANTHER" id="PTHR26452">
    <property type="entry name" value="OLFACTORY RECEPTOR"/>
    <property type="match status" value="1"/>
</dbReference>
<organism evidence="16 17">
    <name type="scientific">Heterocephalus glaber</name>
    <name type="common">Naked mole rat</name>
    <dbReference type="NCBI Taxonomy" id="10181"/>
    <lineage>
        <taxon>Eukaryota</taxon>
        <taxon>Metazoa</taxon>
        <taxon>Chordata</taxon>
        <taxon>Craniata</taxon>
        <taxon>Vertebrata</taxon>
        <taxon>Euteleostomi</taxon>
        <taxon>Mammalia</taxon>
        <taxon>Eutheria</taxon>
        <taxon>Euarchontoglires</taxon>
        <taxon>Glires</taxon>
        <taxon>Rodentia</taxon>
        <taxon>Hystricomorpha</taxon>
        <taxon>Bathyergidae</taxon>
        <taxon>Heterocephalus</taxon>
    </lineage>
</organism>
<dbReference type="SUPFAM" id="SSF81321">
    <property type="entry name" value="Family A G protein-coupled receptor-like"/>
    <property type="match status" value="1"/>
</dbReference>
<dbReference type="PRINTS" id="PR00245">
    <property type="entry name" value="OLFACTORYR"/>
</dbReference>
<comment type="subcellular location">
    <subcellularLocation>
        <location evidence="2 14">Cell membrane</location>
        <topology evidence="2 14">Multi-pass membrane protein</topology>
    </subcellularLocation>
</comment>
<reference evidence="17" key="1">
    <citation type="submission" date="2025-08" db="UniProtKB">
        <authorList>
            <consortium name="RefSeq"/>
        </authorList>
    </citation>
    <scope>IDENTIFICATION</scope>
</reference>
<feature type="transmembrane region" description="Helical" evidence="14">
    <location>
        <begin position="26"/>
        <end position="47"/>
    </location>
</feature>
<keyword evidence="12 13" id="KW-0807">Transducer</keyword>
<dbReference type="Gene3D" id="1.20.1070.10">
    <property type="entry name" value="Rhodopsin 7-helix transmembrane proteins"/>
    <property type="match status" value="1"/>
</dbReference>
<dbReference type="PROSITE" id="PS00237">
    <property type="entry name" value="G_PROTEIN_RECEP_F1_1"/>
    <property type="match status" value="1"/>
</dbReference>
<evidence type="ECO:0000259" key="15">
    <source>
        <dbReference type="PROSITE" id="PS50262"/>
    </source>
</evidence>
<keyword evidence="9 13" id="KW-0297">G-protein coupled receptor</keyword>
<dbReference type="GO" id="GO:0004930">
    <property type="term" value="F:G protein-coupled receptor activity"/>
    <property type="evidence" value="ECO:0007669"/>
    <property type="project" value="UniProtKB-KW"/>
</dbReference>
<feature type="transmembrane region" description="Helical" evidence="14">
    <location>
        <begin position="59"/>
        <end position="76"/>
    </location>
</feature>
<evidence type="ECO:0000256" key="1">
    <source>
        <dbReference type="ARBA" id="ARBA00002936"/>
    </source>
</evidence>
<keyword evidence="16" id="KW-1185">Reference proteome</keyword>
<feature type="transmembrane region" description="Helical" evidence="14">
    <location>
        <begin position="198"/>
        <end position="219"/>
    </location>
</feature>
<evidence type="ECO:0000256" key="7">
    <source>
        <dbReference type="ARBA" id="ARBA00022725"/>
    </source>
</evidence>
<evidence type="ECO:0000256" key="13">
    <source>
        <dbReference type="RuleBase" id="RU000688"/>
    </source>
</evidence>
<keyword evidence="6 13" id="KW-0812">Transmembrane</keyword>
<evidence type="ECO:0000313" key="17">
    <source>
        <dbReference type="RefSeq" id="XP_004875115.2"/>
    </source>
</evidence>
<gene>
    <name evidence="17" type="primary">LOC101711573</name>
</gene>
<feature type="transmembrane region" description="Helical" evidence="14">
    <location>
        <begin position="270"/>
        <end position="290"/>
    </location>
</feature>
<evidence type="ECO:0000256" key="5">
    <source>
        <dbReference type="ARBA" id="ARBA00022606"/>
    </source>
</evidence>
<feature type="domain" description="G-protein coupled receptors family 1 profile" evidence="15">
    <location>
        <begin position="39"/>
        <end position="288"/>
    </location>
</feature>
<keyword evidence="4 14" id="KW-1003">Cell membrane</keyword>
<dbReference type="Proteomes" id="UP000694906">
    <property type="component" value="Unplaced"/>
</dbReference>
<evidence type="ECO:0000256" key="12">
    <source>
        <dbReference type="ARBA" id="ARBA00023224"/>
    </source>
</evidence>
<dbReference type="RefSeq" id="XP_004875115.2">
    <property type="nucleotide sequence ID" value="XM_004875058.2"/>
</dbReference>
<evidence type="ECO:0000256" key="6">
    <source>
        <dbReference type="ARBA" id="ARBA00022692"/>
    </source>
</evidence>
<dbReference type="InterPro" id="IPR050516">
    <property type="entry name" value="Olfactory_GPCR"/>
</dbReference>
<feature type="transmembrane region" description="Helical" evidence="14">
    <location>
        <begin position="240"/>
        <end position="258"/>
    </location>
</feature>
<dbReference type="GO" id="GO:0004984">
    <property type="term" value="F:olfactory receptor activity"/>
    <property type="evidence" value="ECO:0007669"/>
    <property type="project" value="InterPro"/>
</dbReference>
<name>A0AAX6QJL2_HETGA</name>
<dbReference type="InterPro" id="IPR000725">
    <property type="entry name" value="Olfact_rcpt"/>
</dbReference>
<dbReference type="PRINTS" id="PR00237">
    <property type="entry name" value="GPCRRHODOPSN"/>
</dbReference>
<dbReference type="KEGG" id="hgl:101711573"/>
<comment type="function">
    <text evidence="1">Odorant receptor.</text>
</comment>
<comment type="similarity">
    <text evidence="3 13">Belongs to the G-protein coupled receptor 1 family.</text>
</comment>
<dbReference type="InterPro" id="IPR017452">
    <property type="entry name" value="GPCR_Rhodpsn_7TM"/>
</dbReference>
<evidence type="ECO:0000256" key="14">
    <source>
        <dbReference type="RuleBase" id="RU363047"/>
    </source>
</evidence>
<keyword evidence="5 14" id="KW-0716">Sensory transduction</keyword>
<dbReference type="GeneID" id="101711573"/>
<feature type="transmembrane region" description="Helical" evidence="14">
    <location>
        <begin position="139"/>
        <end position="159"/>
    </location>
</feature>